<proteinExistence type="predicted"/>
<sequence length="162" mass="17561">MDPIIRRARRRCVVTGAAVLLLAAGGCEGLARDLLGIYDGPRPSTASLSSEHVILRTIYRHPEKASGEPILALYLDRVSFLDAGKLKSVDRLIVGRTREVQSQVEALGLAVGDTLVVSTRYNGETLSGPGPSTVPGWAGYRYEDYPIASHVLTSVEKVRYPQ</sequence>
<organism evidence="1">
    <name type="scientific">uncultured Gemmatimonadota bacterium</name>
    <dbReference type="NCBI Taxonomy" id="203437"/>
    <lineage>
        <taxon>Bacteria</taxon>
        <taxon>Pseudomonadati</taxon>
        <taxon>Gemmatimonadota</taxon>
        <taxon>environmental samples</taxon>
    </lineage>
</organism>
<dbReference type="AlphaFoldDB" id="A0A6J4MGC9"/>
<name>A0A6J4MGC9_9BACT</name>
<evidence type="ECO:0000313" key="1">
    <source>
        <dbReference type="EMBL" id="CAA9358899.1"/>
    </source>
</evidence>
<protein>
    <submittedName>
        <fullName evidence="1">Uncharacterized protein</fullName>
    </submittedName>
</protein>
<gene>
    <name evidence="1" type="ORF">AVDCRST_MAG68-4239</name>
</gene>
<accession>A0A6J4MGC9</accession>
<reference evidence="1" key="1">
    <citation type="submission" date="2020-02" db="EMBL/GenBank/DDBJ databases">
        <authorList>
            <person name="Meier V. D."/>
        </authorList>
    </citation>
    <scope>NUCLEOTIDE SEQUENCE</scope>
    <source>
        <strain evidence="1">AVDCRST_MAG68</strain>
    </source>
</reference>
<dbReference type="PROSITE" id="PS51257">
    <property type="entry name" value="PROKAR_LIPOPROTEIN"/>
    <property type="match status" value="1"/>
</dbReference>
<dbReference type="EMBL" id="CADCTW010000195">
    <property type="protein sequence ID" value="CAA9358899.1"/>
    <property type="molecule type" value="Genomic_DNA"/>
</dbReference>